<reference evidence="2" key="2">
    <citation type="submission" date="2021-04" db="EMBL/GenBank/DDBJ databases">
        <authorList>
            <person name="Gilroy R."/>
        </authorList>
    </citation>
    <scope>NUCLEOTIDE SEQUENCE</scope>
    <source>
        <strain evidence="2">ChiGjej4B4-12881</strain>
    </source>
</reference>
<feature type="chain" id="PRO_5038789018" evidence="1">
    <location>
        <begin position="24"/>
        <end position="208"/>
    </location>
</feature>
<dbReference type="InterPro" id="IPR014202">
    <property type="entry name" value="Spore_II_R"/>
</dbReference>
<feature type="signal peptide" evidence="1">
    <location>
        <begin position="1"/>
        <end position="23"/>
    </location>
</feature>
<dbReference type="Proteomes" id="UP000886780">
    <property type="component" value="Unassembled WGS sequence"/>
</dbReference>
<reference evidence="2" key="1">
    <citation type="journal article" date="2021" name="PeerJ">
        <title>Extensive microbial diversity within the chicken gut microbiome revealed by metagenomics and culture.</title>
        <authorList>
            <person name="Gilroy R."/>
            <person name="Ravi A."/>
            <person name="Getino M."/>
            <person name="Pursley I."/>
            <person name="Horton D.L."/>
            <person name="Alikhan N.F."/>
            <person name="Baker D."/>
            <person name="Gharbi K."/>
            <person name="Hall N."/>
            <person name="Watson M."/>
            <person name="Adriaenssens E.M."/>
            <person name="Foster-Nyarko E."/>
            <person name="Jarju S."/>
            <person name="Secka A."/>
            <person name="Antonio M."/>
            <person name="Oren A."/>
            <person name="Chaudhuri R.R."/>
            <person name="La Ragione R."/>
            <person name="Hildebrand F."/>
            <person name="Pallen M.J."/>
        </authorList>
    </citation>
    <scope>NUCLEOTIDE SEQUENCE</scope>
    <source>
        <strain evidence="2">ChiGjej4B4-12881</strain>
    </source>
</reference>
<dbReference type="AlphaFoldDB" id="A0A9D2AXI4"/>
<organism evidence="2 3">
    <name type="scientific">Candidatus Lachnoclostridium stercoripullorum</name>
    <dbReference type="NCBI Taxonomy" id="2838635"/>
    <lineage>
        <taxon>Bacteria</taxon>
        <taxon>Bacillati</taxon>
        <taxon>Bacillota</taxon>
        <taxon>Clostridia</taxon>
        <taxon>Lachnospirales</taxon>
        <taxon>Lachnospiraceae</taxon>
    </lineage>
</organism>
<evidence type="ECO:0000313" key="3">
    <source>
        <dbReference type="Proteomes" id="UP000886780"/>
    </source>
</evidence>
<keyword evidence="1" id="KW-0732">Signal</keyword>
<proteinExistence type="predicted"/>
<sequence length="208" mass="23192">MKRNLWLTLGAACLLTAALSISAAARRADEQLAARISPGILRFHILADSNRREDQELKLEVRSLLLDAIGELLSGQEGQGGGEPDKQDTVRCVQENAGALERLAEGFLAAKGRPEKVSVEVAEDYFPTKYYGDIRLPCGVYEAARVTIGRGGGRNWWCVLYPKLCFVEESWAEMPPESKEKLRGSLPERDYLAVLRPQPEIQIGWKFF</sequence>
<dbReference type="EMBL" id="DXEU01000148">
    <property type="protein sequence ID" value="HIX52781.1"/>
    <property type="molecule type" value="Genomic_DNA"/>
</dbReference>
<comment type="caution">
    <text evidence="2">The sequence shown here is derived from an EMBL/GenBank/DDBJ whole genome shotgun (WGS) entry which is preliminary data.</text>
</comment>
<accession>A0A9D2AXI4</accession>
<dbReference type="Pfam" id="PF09551">
    <property type="entry name" value="Spore_II_R"/>
    <property type="match status" value="1"/>
</dbReference>
<evidence type="ECO:0000313" key="2">
    <source>
        <dbReference type="EMBL" id="HIX52781.1"/>
    </source>
</evidence>
<evidence type="ECO:0000256" key="1">
    <source>
        <dbReference type="SAM" id="SignalP"/>
    </source>
</evidence>
<name>A0A9D2AXI4_9FIRM</name>
<protein>
    <submittedName>
        <fullName evidence="2">Stage II sporulation protein R</fullName>
    </submittedName>
</protein>
<gene>
    <name evidence="2" type="ORF">IAA28_08240</name>
</gene>